<proteinExistence type="predicted"/>
<dbReference type="AlphaFoldDB" id="A0A9E4N4N7"/>
<evidence type="ECO:0000259" key="2">
    <source>
        <dbReference type="PROSITE" id="PS50110"/>
    </source>
</evidence>
<dbReference type="PROSITE" id="PS50921">
    <property type="entry name" value="ANTAR"/>
    <property type="match status" value="1"/>
</dbReference>
<dbReference type="Proteomes" id="UP000886667">
    <property type="component" value="Unassembled WGS sequence"/>
</dbReference>
<dbReference type="EMBL" id="JAEPCM010000555">
    <property type="protein sequence ID" value="MCG7947735.1"/>
    <property type="molecule type" value="Genomic_DNA"/>
</dbReference>
<accession>A0A9E4N4N7</accession>
<name>A0A9E4N4N7_9GAMM</name>
<dbReference type="GO" id="GO:0000160">
    <property type="term" value="P:phosphorelay signal transduction system"/>
    <property type="evidence" value="ECO:0007669"/>
    <property type="project" value="InterPro"/>
</dbReference>
<organism evidence="4 5">
    <name type="scientific">Candidatus Thiodiazotropha taylori</name>
    <dbReference type="NCBI Taxonomy" id="2792791"/>
    <lineage>
        <taxon>Bacteria</taxon>
        <taxon>Pseudomonadati</taxon>
        <taxon>Pseudomonadota</taxon>
        <taxon>Gammaproteobacteria</taxon>
        <taxon>Chromatiales</taxon>
        <taxon>Sedimenticolaceae</taxon>
        <taxon>Candidatus Thiodiazotropha</taxon>
    </lineage>
</organism>
<dbReference type="SMART" id="SM01012">
    <property type="entry name" value="ANTAR"/>
    <property type="match status" value="1"/>
</dbReference>
<dbReference type="Pfam" id="PF03861">
    <property type="entry name" value="ANTAR"/>
    <property type="match status" value="1"/>
</dbReference>
<comment type="caution">
    <text evidence="1">Lacks conserved residue(s) required for the propagation of feature annotation.</text>
</comment>
<dbReference type="InterPro" id="IPR001789">
    <property type="entry name" value="Sig_transdc_resp-reg_receiver"/>
</dbReference>
<evidence type="ECO:0000313" key="5">
    <source>
        <dbReference type="Proteomes" id="UP000886667"/>
    </source>
</evidence>
<sequence length="197" mass="22190">MNKQAKLLLVDSDQPLLKAMRCSLETTGYRVYTASNRQDAVRLNNLEKPNLVILSNQLIGSIGLDLADTLLDSGSPFIFYQHQQVSDPMHLHETGEDSASLLRQDEQVSSLIACIESLLKQSFDSEELKKQEQHYIKAIETGKIVGTVVGILMERHRLNRASAFELLRTRARSQRRSLVDLAQEILDALETLTQISE</sequence>
<reference evidence="4" key="1">
    <citation type="journal article" date="2021" name="Proc. Natl. Acad. Sci. U.S.A.">
        <title>Global biogeography of chemosynthetic symbionts reveals both localized and globally distributed symbiont groups. .</title>
        <authorList>
            <person name="Osvatic J.T."/>
            <person name="Wilkins L.G.E."/>
            <person name="Leibrecht L."/>
            <person name="Leray M."/>
            <person name="Zauner S."/>
            <person name="Polzin J."/>
            <person name="Camacho Y."/>
            <person name="Gros O."/>
            <person name="van Gils J.A."/>
            <person name="Eisen J.A."/>
            <person name="Petersen J.M."/>
            <person name="Yuen B."/>
        </authorList>
    </citation>
    <scope>NUCLEOTIDE SEQUENCE</scope>
    <source>
        <strain evidence="4">MAGclacostrist064TRANS</strain>
    </source>
</reference>
<dbReference type="InterPro" id="IPR011006">
    <property type="entry name" value="CheY-like_superfamily"/>
</dbReference>
<feature type="domain" description="Response regulatory" evidence="2">
    <location>
        <begin position="6"/>
        <end position="136"/>
    </location>
</feature>
<dbReference type="SUPFAM" id="SSF52172">
    <property type="entry name" value="CheY-like"/>
    <property type="match status" value="1"/>
</dbReference>
<evidence type="ECO:0000259" key="3">
    <source>
        <dbReference type="PROSITE" id="PS50921"/>
    </source>
</evidence>
<feature type="domain" description="ANTAR" evidence="3">
    <location>
        <begin position="125"/>
        <end position="186"/>
    </location>
</feature>
<dbReference type="PROSITE" id="PS50110">
    <property type="entry name" value="RESPONSE_REGULATORY"/>
    <property type="match status" value="1"/>
</dbReference>
<dbReference type="GO" id="GO:0003723">
    <property type="term" value="F:RNA binding"/>
    <property type="evidence" value="ECO:0007669"/>
    <property type="project" value="InterPro"/>
</dbReference>
<dbReference type="Gene3D" id="3.40.50.2300">
    <property type="match status" value="1"/>
</dbReference>
<evidence type="ECO:0000256" key="1">
    <source>
        <dbReference type="PROSITE-ProRule" id="PRU00169"/>
    </source>
</evidence>
<evidence type="ECO:0000313" key="4">
    <source>
        <dbReference type="EMBL" id="MCG7947735.1"/>
    </source>
</evidence>
<protein>
    <submittedName>
        <fullName evidence="4">ANTAR domain-containing protein</fullName>
    </submittedName>
</protein>
<dbReference type="Gene3D" id="1.10.10.10">
    <property type="entry name" value="Winged helix-like DNA-binding domain superfamily/Winged helix DNA-binding domain"/>
    <property type="match status" value="1"/>
</dbReference>
<comment type="caution">
    <text evidence="4">The sequence shown here is derived from an EMBL/GenBank/DDBJ whole genome shotgun (WGS) entry which is preliminary data.</text>
</comment>
<dbReference type="InterPro" id="IPR005561">
    <property type="entry name" value="ANTAR"/>
</dbReference>
<gene>
    <name evidence="4" type="ORF">JAZ07_15435</name>
</gene>
<dbReference type="InterPro" id="IPR036388">
    <property type="entry name" value="WH-like_DNA-bd_sf"/>
</dbReference>